<dbReference type="EMBL" id="ML180460">
    <property type="protein sequence ID" value="THU77376.1"/>
    <property type="molecule type" value="Genomic_DNA"/>
</dbReference>
<protein>
    <submittedName>
        <fullName evidence="1">Uncharacterized protein</fullName>
    </submittedName>
</protein>
<name>A0A4S8KNX4_DENBC</name>
<evidence type="ECO:0000313" key="1">
    <source>
        <dbReference type="EMBL" id="THU77376.1"/>
    </source>
</evidence>
<organism evidence="1 2">
    <name type="scientific">Dendrothele bispora (strain CBS 962.96)</name>
    <dbReference type="NCBI Taxonomy" id="1314807"/>
    <lineage>
        <taxon>Eukaryota</taxon>
        <taxon>Fungi</taxon>
        <taxon>Dikarya</taxon>
        <taxon>Basidiomycota</taxon>
        <taxon>Agaricomycotina</taxon>
        <taxon>Agaricomycetes</taxon>
        <taxon>Agaricomycetidae</taxon>
        <taxon>Agaricales</taxon>
        <taxon>Agaricales incertae sedis</taxon>
        <taxon>Dendrothele</taxon>
    </lineage>
</organism>
<evidence type="ECO:0000313" key="2">
    <source>
        <dbReference type="Proteomes" id="UP000297245"/>
    </source>
</evidence>
<dbReference type="AlphaFoldDB" id="A0A4S8KNX4"/>
<keyword evidence="2" id="KW-1185">Reference proteome</keyword>
<reference evidence="1 2" key="1">
    <citation type="journal article" date="2019" name="Nat. Ecol. Evol.">
        <title>Megaphylogeny resolves global patterns of mushroom evolution.</title>
        <authorList>
            <person name="Varga T."/>
            <person name="Krizsan K."/>
            <person name="Foldi C."/>
            <person name="Dima B."/>
            <person name="Sanchez-Garcia M."/>
            <person name="Sanchez-Ramirez S."/>
            <person name="Szollosi G.J."/>
            <person name="Szarkandi J.G."/>
            <person name="Papp V."/>
            <person name="Albert L."/>
            <person name="Andreopoulos W."/>
            <person name="Angelini C."/>
            <person name="Antonin V."/>
            <person name="Barry K.W."/>
            <person name="Bougher N.L."/>
            <person name="Buchanan P."/>
            <person name="Buyck B."/>
            <person name="Bense V."/>
            <person name="Catcheside P."/>
            <person name="Chovatia M."/>
            <person name="Cooper J."/>
            <person name="Damon W."/>
            <person name="Desjardin D."/>
            <person name="Finy P."/>
            <person name="Geml J."/>
            <person name="Haridas S."/>
            <person name="Hughes K."/>
            <person name="Justo A."/>
            <person name="Karasinski D."/>
            <person name="Kautmanova I."/>
            <person name="Kiss B."/>
            <person name="Kocsube S."/>
            <person name="Kotiranta H."/>
            <person name="LaButti K.M."/>
            <person name="Lechner B.E."/>
            <person name="Liimatainen K."/>
            <person name="Lipzen A."/>
            <person name="Lukacs Z."/>
            <person name="Mihaltcheva S."/>
            <person name="Morgado L.N."/>
            <person name="Niskanen T."/>
            <person name="Noordeloos M.E."/>
            <person name="Ohm R.A."/>
            <person name="Ortiz-Santana B."/>
            <person name="Ovrebo C."/>
            <person name="Racz N."/>
            <person name="Riley R."/>
            <person name="Savchenko A."/>
            <person name="Shiryaev A."/>
            <person name="Soop K."/>
            <person name="Spirin V."/>
            <person name="Szebenyi C."/>
            <person name="Tomsovsky M."/>
            <person name="Tulloss R.E."/>
            <person name="Uehling J."/>
            <person name="Grigoriev I.V."/>
            <person name="Vagvolgyi C."/>
            <person name="Papp T."/>
            <person name="Martin F.M."/>
            <person name="Miettinen O."/>
            <person name="Hibbett D.S."/>
            <person name="Nagy L.G."/>
        </authorList>
    </citation>
    <scope>NUCLEOTIDE SEQUENCE [LARGE SCALE GENOMIC DNA]</scope>
    <source>
        <strain evidence="1 2">CBS 962.96</strain>
    </source>
</reference>
<dbReference type="Proteomes" id="UP000297245">
    <property type="component" value="Unassembled WGS sequence"/>
</dbReference>
<sequence>MRFTKDQTEATSFVGALSKANPQWCEDGSESSGCMALRLSSVPVILQFSQIDCFEDDHSGIEASRGGFHRRVEDEL</sequence>
<accession>A0A4S8KNX4</accession>
<gene>
    <name evidence="1" type="ORF">K435DRAFT_786755</name>
</gene>
<proteinExistence type="predicted"/>